<accession>A0A543B174</accession>
<proteinExistence type="inferred from homology"/>
<dbReference type="GO" id="GO:0016787">
    <property type="term" value="F:hydrolase activity"/>
    <property type="evidence" value="ECO:0007669"/>
    <property type="project" value="UniProtKB-KW"/>
</dbReference>
<comment type="caution">
    <text evidence="8">The sequence shown here is derived from an EMBL/GenBank/DDBJ whole genome shotgun (WGS) entry which is preliminary data.</text>
</comment>
<dbReference type="PANTHER" id="PTHR38039">
    <property type="entry name" value="TOXIN YOEB"/>
    <property type="match status" value="1"/>
</dbReference>
<sequence length="86" mass="10247">MKLVWDESAWEDYVSWPTQDRKTLKRINQLITDVQRNGNEGIGKPEPLKHGFHGFWLRRITSEHRLIYKIIDNEVRIAACRYHCAP</sequence>
<keyword evidence="2" id="KW-1277">Toxin-antitoxin system</keyword>
<dbReference type="GO" id="GO:0006401">
    <property type="term" value="P:RNA catabolic process"/>
    <property type="evidence" value="ECO:0007669"/>
    <property type="project" value="InterPro"/>
</dbReference>
<evidence type="ECO:0000256" key="5">
    <source>
        <dbReference type="ARBA" id="ARBA00022801"/>
    </source>
</evidence>
<dbReference type="EMBL" id="VFOW01000001">
    <property type="protein sequence ID" value="TQL78587.1"/>
    <property type="molecule type" value="Genomic_DNA"/>
</dbReference>
<dbReference type="GO" id="GO:0004519">
    <property type="term" value="F:endonuclease activity"/>
    <property type="evidence" value="ECO:0007669"/>
    <property type="project" value="UniProtKB-KW"/>
</dbReference>
<keyword evidence="9" id="KW-1185">Reference proteome</keyword>
<keyword evidence="4" id="KW-0255">Endonuclease</keyword>
<dbReference type="InterPro" id="IPR009614">
    <property type="entry name" value="YoeB_toxin"/>
</dbReference>
<evidence type="ECO:0000313" key="9">
    <source>
        <dbReference type="Proteomes" id="UP000317043"/>
    </source>
</evidence>
<keyword evidence="3" id="KW-0540">Nuclease</keyword>
<evidence type="ECO:0000256" key="7">
    <source>
        <dbReference type="ARBA" id="ARBA00050056"/>
    </source>
</evidence>
<organism evidence="8 9">
    <name type="scientific">Stackebrandtia endophytica</name>
    <dbReference type="NCBI Taxonomy" id="1496996"/>
    <lineage>
        <taxon>Bacteria</taxon>
        <taxon>Bacillati</taxon>
        <taxon>Actinomycetota</taxon>
        <taxon>Actinomycetes</taxon>
        <taxon>Glycomycetales</taxon>
        <taxon>Glycomycetaceae</taxon>
        <taxon>Stackebrandtia</taxon>
    </lineage>
</organism>
<dbReference type="SUPFAM" id="SSF143011">
    <property type="entry name" value="RelE-like"/>
    <property type="match status" value="1"/>
</dbReference>
<dbReference type="GO" id="GO:0045892">
    <property type="term" value="P:negative regulation of DNA-templated transcription"/>
    <property type="evidence" value="ECO:0007669"/>
    <property type="project" value="TreeGrafter"/>
</dbReference>
<dbReference type="Gene3D" id="3.30.2310.20">
    <property type="entry name" value="RelE-like"/>
    <property type="match status" value="1"/>
</dbReference>
<protein>
    <recommendedName>
        <fullName evidence="7">Endoribonuclease YoeB</fullName>
    </recommendedName>
    <alternativeName>
        <fullName evidence="6">Putative mRNA interferase YoeB</fullName>
    </alternativeName>
</protein>
<dbReference type="NCBIfam" id="TIGR02116">
    <property type="entry name" value="toxin_Txe_YoeB"/>
    <property type="match status" value="1"/>
</dbReference>
<dbReference type="InParanoid" id="A0A543B174"/>
<evidence type="ECO:0000313" key="8">
    <source>
        <dbReference type="EMBL" id="TQL78587.1"/>
    </source>
</evidence>
<dbReference type="Proteomes" id="UP000317043">
    <property type="component" value="Unassembled WGS sequence"/>
</dbReference>
<evidence type="ECO:0000256" key="1">
    <source>
        <dbReference type="ARBA" id="ARBA00008172"/>
    </source>
</evidence>
<evidence type="ECO:0000256" key="4">
    <source>
        <dbReference type="ARBA" id="ARBA00022759"/>
    </source>
</evidence>
<dbReference type="OrthoDB" id="9801102at2"/>
<dbReference type="InterPro" id="IPR035093">
    <property type="entry name" value="RelE/ParE_toxin_dom_sf"/>
</dbReference>
<comment type="similarity">
    <text evidence="1">Belongs to the YoeB family.</text>
</comment>
<gene>
    <name evidence="8" type="ORF">FB566_4177</name>
</gene>
<dbReference type="RefSeq" id="WP_142043241.1">
    <property type="nucleotide sequence ID" value="NZ_JBHTGS010000003.1"/>
</dbReference>
<dbReference type="Pfam" id="PF06769">
    <property type="entry name" value="YoeB_toxin"/>
    <property type="match status" value="1"/>
</dbReference>
<evidence type="ECO:0000256" key="2">
    <source>
        <dbReference type="ARBA" id="ARBA00022649"/>
    </source>
</evidence>
<dbReference type="AlphaFoldDB" id="A0A543B174"/>
<keyword evidence="5" id="KW-0378">Hydrolase</keyword>
<reference evidence="8 9" key="1">
    <citation type="submission" date="2019-06" db="EMBL/GenBank/DDBJ databases">
        <title>Sequencing the genomes of 1000 actinobacteria strains.</title>
        <authorList>
            <person name="Klenk H.-P."/>
        </authorList>
    </citation>
    <scope>NUCLEOTIDE SEQUENCE [LARGE SCALE GENOMIC DNA]</scope>
    <source>
        <strain evidence="8 9">DSM 45928</strain>
    </source>
</reference>
<dbReference type="PANTHER" id="PTHR38039:SF1">
    <property type="entry name" value="TOXIN YOEB"/>
    <property type="match status" value="1"/>
</dbReference>
<evidence type="ECO:0000256" key="6">
    <source>
        <dbReference type="ARBA" id="ARBA00030388"/>
    </source>
</evidence>
<name>A0A543B174_9ACTN</name>
<evidence type="ECO:0000256" key="3">
    <source>
        <dbReference type="ARBA" id="ARBA00022722"/>
    </source>
</evidence>